<protein>
    <submittedName>
        <fullName evidence="1">Uncharacterized protein</fullName>
    </submittedName>
</protein>
<dbReference type="Proteomes" id="UP001281003">
    <property type="component" value="Unassembled WGS sequence"/>
</dbReference>
<gene>
    <name evidence="1" type="ORF">B0T20DRAFT_76721</name>
</gene>
<sequence>MPRFKPSSPARARFSAPLDVVNLQTLKSGFSGQVERERMSRLRSKIEEVRAAWLDNEAYAQLVEAVRRWCKPERLPEEVREPLERLLSGYRDYADVSVSRPANANTTNNSEQYDALEMYCSIPGYDYLFKLVSDTLRTEHAADEHLLVATTLTEFLTIDLYNLRLSQLGDPRYGNFEGVTHRGMPVFQDTVSFYEDIMQNPDLTMRGFAIPLALTSTSADPRVMEDFATKKSPGGQQLVHMHLQVHTRGIDEHLLKAYRKRYPDSVVTSICSMPVANVSPESEREILLRGAFFQLLSVTTKKSGADGVPVAQVIVVTMNSNRDHTTESSSNVDEKKIQREIFRRLVDASKYRACAELAAEFAPADVQGYRMLADRMLSEIRDMRELDFSEFDGESTRTAGHLKEDVAVWLGGRLVSSYPRQYALRRQHWHQALKAKDWIGALKTLHKEYSWRQCDWYNTGSLDSGDNGLSALHIIASSRPPEDKYSEEYRAWEELVEGAQADPRVWKTLKSFEGKAPTAREMAHNQELTEAFEPEIVHHMERKVLAHLEEQLHGVMKDTAGSLVDHSRFRMPQLSCLTEMDDPRLWIPIPHMYGVSNNLTLGRPCATMSDLRVQGFVVELLPSNPALRVTTIETVAGQTLPRYTIHVLKSTPMSFGVRQVEDLMIGDLANLSVELSVVPVSEEVGEV</sequence>
<keyword evidence="2" id="KW-1185">Reference proteome</keyword>
<reference evidence="1" key="2">
    <citation type="submission" date="2023-07" db="EMBL/GenBank/DDBJ databases">
        <authorList>
            <consortium name="Lawrence Berkeley National Laboratory"/>
            <person name="Haridas S."/>
            <person name="Hensen N."/>
            <person name="Bonometti L."/>
            <person name="Westerberg I."/>
            <person name="Brannstrom I.O."/>
            <person name="Guillou S."/>
            <person name="Cros-Aarteil S."/>
            <person name="Calhoun S."/>
            <person name="Kuo A."/>
            <person name="Mondo S."/>
            <person name="Pangilinan J."/>
            <person name="Riley R."/>
            <person name="LaButti K."/>
            <person name="Andreopoulos B."/>
            <person name="Lipzen A."/>
            <person name="Chen C."/>
            <person name="Yanf M."/>
            <person name="Daum C."/>
            <person name="Ng V."/>
            <person name="Clum A."/>
            <person name="Steindorff A."/>
            <person name="Ohm R."/>
            <person name="Martin F."/>
            <person name="Silar P."/>
            <person name="Natvig D."/>
            <person name="Lalanne C."/>
            <person name="Gautier V."/>
            <person name="Ament-velasquez S.L."/>
            <person name="Kruys A."/>
            <person name="Hutchinson M.I."/>
            <person name="Powell A.J."/>
            <person name="Barry K."/>
            <person name="Miller A.N."/>
            <person name="Grigoriev I.V."/>
            <person name="Debuchy R."/>
            <person name="Gladieux P."/>
            <person name="Thoren M.H."/>
            <person name="Johannesson H."/>
        </authorList>
    </citation>
    <scope>NUCLEOTIDE SEQUENCE</scope>
    <source>
        <strain evidence="1">FGSC 1904</strain>
    </source>
</reference>
<evidence type="ECO:0000313" key="1">
    <source>
        <dbReference type="EMBL" id="KAK3391320.1"/>
    </source>
</evidence>
<comment type="caution">
    <text evidence="1">The sequence shown here is derived from an EMBL/GenBank/DDBJ whole genome shotgun (WGS) entry which is preliminary data.</text>
</comment>
<organism evidence="1 2">
    <name type="scientific">Sordaria brevicollis</name>
    <dbReference type="NCBI Taxonomy" id="83679"/>
    <lineage>
        <taxon>Eukaryota</taxon>
        <taxon>Fungi</taxon>
        <taxon>Dikarya</taxon>
        <taxon>Ascomycota</taxon>
        <taxon>Pezizomycotina</taxon>
        <taxon>Sordariomycetes</taxon>
        <taxon>Sordariomycetidae</taxon>
        <taxon>Sordariales</taxon>
        <taxon>Sordariaceae</taxon>
        <taxon>Sordaria</taxon>
    </lineage>
</organism>
<evidence type="ECO:0000313" key="2">
    <source>
        <dbReference type="Proteomes" id="UP001281003"/>
    </source>
</evidence>
<reference evidence="1" key="1">
    <citation type="journal article" date="2023" name="Mol. Phylogenet. Evol.">
        <title>Genome-scale phylogeny and comparative genomics of the fungal order Sordariales.</title>
        <authorList>
            <person name="Hensen N."/>
            <person name="Bonometti L."/>
            <person name="Westerberg I."/>
            <person name="Brannstrom I.O."/>
            <person name="Guillou S."/>
            <person name="Cros-Aarteil S."/>
            <person name="Calhoun S."/>
            <person name="Haridas S."/>
            <person name="Kuo A."/>
            <person name="Mondo S."/>
            <person name="Pangilinan J."/>
            <person name="Riley R."/>
            <person name="LaButti K."/>
            <person name="Andreopoulos B."/>
            <person name="Lipzen A."/>
            <person name="Chen C."/>
            <person name="Yan M."/>
            <person name="Daum C."/>
            <person name="Ng V."/>
            <person name="Clum A."/>
            <person name="Steindorff A."/>
            <person name="Ohm R.A."/>
            <person name="Martin F."/>
            <person name="Silar P."/>
            <person name="Natvig D.O."/>
            <person name="Lalanne C."/>
            <person name="Gautier V."/>
            <person name="Ament-Velasquez S.L."/>
            <person name="Kruys A."/>
            <person name="Hutchinson M.I."/>
            <person name="Powell A.J."/>
            <person name="Barry K."/>
            <person name="Miller A.N."/>
            <person name="Grigoriev I.V."/>
            <person name="Debuchy R."/>
            <person name="Gladieux P."/>
            <person name="Hiltunen Thoren M."/>
            <person name="Johannesson H."/>
        </authorList>
    </citation>
    <scope>NUCLEOTIDE SEQUENCE</scope>
    <source>
        <strain evidence="1">FGSC 1904</strain>
    </source>
</reference>
<accession>A0AAE0P1I4</accession>
<proteinExistence type="predicted"/>
<name>A0AAE0P1I4_SORBR</name>
<dbReference type="AlphaFoldDB" id="A0AAE0P1I4"/>
<dbReference type="EMBL" id="JAUTDP010000013">
    <property type="protein sequence ID" value="KAK3391320.1"/>
    <property type="molecule type" value="Genomic_DNA"/>
</dbReference>